<evidence type="ECO:0000313" key="3">
    <source>
        <dbReference type="Proteomes" id="UP000051530"/>
    </source>
</evidence>
<name>A0A0R0LXW2_9MICR</name>
<dbReference type="VEuPathDB" id="MicrosporidiaDB:M153_3680002663"/>
<evidence type="ECO:0000256" key="1">
    <source>
        <dbReference type="SAM" id="MobiDB-lite"/>
    </source>
</evidence>
<reference evidence="2 3" key="1">
    <citation type="submission" date="2015-07" db="EMBL/GenBank/DDBJ databases">
        <title>The genome of Pseudoloma neurophilia, a relevant intracellular parasite of the zebrafish.</title>
        <authorList>
            <person name="Ndikumana S."/>
            <person name="Pelin A."/>
            <person name="Sanders J."/>
            <person name="Corradi N."/>
        </authorList>
    </citation>
    <scope>NUCLEOTIDE SEQUENCE [LARGE SCALE GENOMIC DNA]</scope>
    <source>
        <strain evidence="2 3">MK1</strain>
    </source>
</reference>
<proteinExistence type="predicted"/>
<dbReference type="Proteomes" id="UP000051530">
    <property type="component" value="Unassembled WGS sequence"/>
</dbReference>
<protein>
    <submittedName>
        <fullName evidence="2">Uncharacterized protein</fullName>
    </submittedName>
</protein>
<organism evidence="2 3">
    <name type="scientific">Pseudoloma neurophilia</name>
    <dbReference type="NCBI Taxonomy" id="146866"/>
    <lineage>
        <taxon>Eukaryota</taxon>
        <taxon>Fungi</taxon>
        <taxon>Fungi incertae sedis</taxon>
        <taxon>Microsporidia</taxon>
        <taxon>Pseudoloma</taxon>
    </lineage>
</organism>
<comment type="caution">
    <text evidence="2">The sequence shown here is derived from an EMBL/GenBank/DDBJ whole genome shotgun (WGS) entry which is preliminary data.</text>
</comment>
<dbReference type="EMBL" id="LGUB01000128">
    <property type="protein sequence ID" value="KRH94153.1"/>
    <property type="molecule type" value="Genomic_DNA"/>
</dbReference>
<gene>
    <name evidence="2" type="ORF">M153_3680002663</name>
</gene>
<evidence type="ECO:0000313" key="2">
    <source>
        <dbReference type="EMBL" id="KRH94153.1"/>
    </source>
</evidence>
<feature type="region of interest" description="Disordered" evidence="1">
    <location>
        <begin position="24"/>
        <end position="57"/>
    </location>
</feature>
<sequence length="167" mass="19663">MIGSLWGRGLWDWSKIKGHMHKSRLCRAPSSDAMRNKSSKSKQVSSSHIGVNGKQTDENEKDIRMHDDMFNDVEYAERLKLLGISFINDRFYKMFDGKNMEVKEILEQFNEVREKVDHETLISKINASTKGNAHKWICGLDEEVINSWERFKEEIIQFFDHQWKTLP</sequence>
<dbReference type="AlphaFoldDB" id="A0A0R0LXW2"/>
<accession>A0A0R0LXW2</accession>
<keyword evidence="3" id="KW-1185">Reference proteome</keyword>